<gene>
    <name evidence="1" type="ORF">FOXYS1_8503</name>
</gene>
<evidence type="ECO:0000313" key="2">
    <source>
        <dbReference type="Proteomes" id="UP000558688"/>
    </source>
</evidence>
<sequence>MSSFTLYDISVVLLQRGMSTLANILKKASEHTDAASFPAAKLYEDTLPLSSQVQRASNTAKSSISRLTGVEAEAWDDSEKTLDELIAWCEKTVSLLKGVDAKLVEGRETAKVELSLGQRARGSSQARSTS</sequence>
<reference evidence="1" key="1">
    <citation type="submission" date="2020-02" db="EMBL/GenBank/DDBJ databases">
        <title>Identification and distribution of gene clusters putatively required for synthesis of sphingolipid metabolism inhibitors in phylogenetically diverse species of the filamentous fungus Fusarium.</title>
        <authorList>
            <person name="Kim H.-S."/>
            <person name="Busman M."/>
            <person name="Brown D.W."/>
            <person name="Divon H."/>
            <person name="Uhlig S."/>
            <person name="Proctor R.H."/>
        </authorList>
    </citation>
    <scope>NUCLEOTIDE SEQUENCE [LARGE SCALE GENOMIC DNA]</scope>
    <source>
        <strain evidence="1">NRRL 39464</strain>
    </source>
</reference>
<protein>
    <submittedName>
        <fullName evidence="1">Uncharacterized protein</fullName>
    </submittedName>
</protein>
<dbReference type="PANTHER" id="PTHR36922:SF1">
    <property type="entry name" value="DUF1993 DOMAIN-CONTAINING PROTEIN"/>
    <property type="match status" value="1"/>
</dbReference>
<comment type="caution">
    <text evidence="1">The sequence shown here is derived from an EMBL/GenBank/DDBJ whole genome shotgun (WGS) entry which is preliminary data.</text>
</comment>
<dbReference type="EMBL" id="JAAFOW010001397">
    <property type="protein sequence ID" value="KAF5260833.1"/>
    <property type="molecule type" value="Genomic_DNA"/>
</dbReference>
<dbReference type="InterPro" id="IPR018531">
    <property type="entry name" value="DUF1993"/>
</dbReference>
<dbReference type="InterPro" id="IPR034660">
    <property type="entry name" value="DinB/YfiT-like"/>
</dbReference>
<name>A0A8H5A8M5_FUSOX</name>
<dbReference type="Proteomes" id="UP000558688">
    <property type="component" value="Unassembled WGS sequence"/>
</dbReference>
<proteinExistence type="predicted"/>
<evidence type="ECO:0000313" key="1">
    <source>
        <dbReference type="EMBL" id="KAF5260833.1"/>
    </source>
</evidence>
<organism evidence="1 2">
    <name type="scientific">Fusarium oxysporum</name>
    <name type="common">Fusarium vascular wilt</name>
    <dbReference type="NCBI Taxonomy" id="5507"/>
    <lineage>
        <taxon>Eukaryota</taxon>
        <taxon>Fungi</taxon>
        <taxon>Dikarya</taxon>
        <taxon>Ascomycota</taxon>
        <taxon>Pezizomycotina</taxon>
        <taxon>Sordariomycetes</taxon>
        <taxon>Hypocreomycetidae</taxon>
        <taxon>Hypocreales</taxon>
        <taxon>Nectriaceae</taxon>
        <taxon>Fusarium</taxon>
        <taxon>Fusarium oxysporum species complex</taxon>
    </lineage>
</organism>
<accession>A0A8H5A8M5</accession>
<dbReference type="Gene3D" id="1.20.120.450">
    <property type="entry name" value="dinb family like domain"/>
    <property type="match status" value="1"/>
</dbReference>
<dbReference type="PANTHER" id="PTHR36922">
    <property type="entry name" value="BLL2446 PROTEIN"/>
    <property type="match status" value="1"/>
</dbReference>
<dbReference type="AlphaFoldDB" id="A0A8H5A8M5"/>
<dbReference type="SUPFAM" id="SSF109854">
    <property type="entry name" value="DinB/YfiT-like putative metalloenzymes"/>
    <property type="match status" value="1"/>
</dbReference>
<dbReference type="Pfam" id="PF09351">
    <property type="entry name" value="DUF1993"/>
    <property type="match status" value="1"/>
</dbReference>